<dbReference type="WBParaSite" id="GPLIN_000863900">
    <property type="protein sequence ID" value="GPLIN_000863900"/>
    <property type="gene ID" value="GPLIN_000863900"/>
</dbReference>
<accession>A0A183C6Z3</accession>
<evidence type="ECO:0000256" key="1">
    <source>
        <dbReference type="SAM" id="MobiDB-lite"/>
    </source>
</evidence>
<sequence length="117" mass="12583">MNFPTIAIIFTLFFCAAWAGTSTSRPRKAQSSNLAWSKERDPSSARFSDDVAAGIAYMNETRSPNFTKFRDTAGTSGGGGGEMHKIDALSKAWNTKPPANEDAMNSVWAAGLEVLGF</sequence>
<dbReference type="AlphaFoldDB" id="A0A183C6Z3"/>
<proteinExistence type="predicted"/>
<name>A0A183C6Z3_GLOPA</name>
<protein>
    <submittedName>
        <fullName evidence="4">SCP domain-containing protein</fullName>
    </submittedName>
</protein>
<evidence type="ECO:0000256" key="2">
    <source>
        <dbReference type="SAM" id="SignalP"/>
    </source>
</evidence>
<feature type="signal peptide" evidence="2">
    <location>
        <begin position="1"/>
        <end position="19"/>
    </location>
</feature>
<organism evidence="3 4">
    <name type="scientific">Globodera pallida</name>
    <name type="common">Potato cyst nematode worm</name>
    <name type="synonym">Heterodera pallida</name>
    <dbReference type="NCBI Taxonomy" id="36090"/>
    <lineage>
        <taxon>Eukaryota</taxon>
        <taxon>Metazoa</taxon>
        <taxon>Ecdysozoa</taxon>
        <taxon>Nematoda</taxon>
        <taxon>Chromadorea</taxon>
        <taxon>Rhabditida</taxon>
        <taxon>Tylenchina</taxon>
        <taxon>Tylenchomorpha</taxon>
        <taxon>Tylenchoidea</taxon>
        <taxon>Heteroderidae</taxon>
        <taxon>Heteroderinae</taxon>
        <taxon>Globodera</taxon>
    </lineage>
</organism>
<reference evidence="3" key="1">
    <citation type="submission" date="2013-12" db="EMBL/GenBank/DDBJ databases">
        <authorList>
            <person name="Aslett M."/>
        </authorList>
    </citation>
    <scope>NUCLEOTIDE SEQUENCE [LARGE SCALE GENOMIC DNA]</scope>
    <source>
        <strain evidence="3">Lindley</strain>
    </source>
</reference>
<evidence type="ECO:0000313" key="4">
    <source>
        <dbReference type="WBParaSite" id="GPLIN_000863900"/>
    </source>
</evidence>
<dbReference type="Proteomes" id="UP000050741">
    <property type="component" value="Unassembled WGS sequence"/>
</dbReference>
<feature type="region of interest" description="Disordered" evidence="1">
    <location>
        <begin position="21"/>
        <end position="46"/>
    </location>
</feature>
<feature type="compositionally biased region" description="Basic and acidic residues" evidence="1">
    <location>
        <begin position="37"/>
        <end position="46"/>
    </location>
</feature>
<evidence type="ECO:0000313" key="3">
    <source>
        <dbReference type="Proteomes" id="UP000050741"/>
    </source>
</evidence>
<feature type="compositionally biased region" description="Polar residues" evidence="1">
    <location>
        <begin position="21"/>
        <end position="35"/>
    </location>
</feature>
<feature type="chain" id="PRO_5008147156" evidence="2">
    <location>
        <begin position="20"/>
        <end position="117"/>
    </location>
</feature>
<reference evidence="3" key="2">
    <citation type="submission" date="2014-05" db="EMBL/GenBank/DDBJ databases">
        <title>The genome and life-stage specific transcriptomes of Globodera pallida elucidate key aspects of plant parasitism by a cyst nematode.</title>
        <authorList>
            <person name="Cotton J.A."/>
            <person name="Lilley C.J."/>
            <person name="Jones L.M."/>
            <person name="Kikuchi T."/>
            <person name="Reid A.J."/>
            <person name="Thorpe P."/>
            <person name="Tsai I.J."/>
            <person name="Beasley H."/>
            <person name="Blok V."/>
            <person name="Cock P.J.A."/>
            <person name="Van den Akker S.E."/>
            <person name="Holroyd N."/>
            <person name="Hunt M."/>
            <person name="Mantelin S."/>
            <person name="Naghra H."/>
            <person name="Pain A."/>
            <person name="Palomares-Rius J.E."/>
            <person name="Zarowiecki M."/>
            <person name="Berriman M."/>
            <person name="Jones J.T."/>
            <person name="Urwin P.E."/>
        </authorList>
    </citation>
    <scope>NUCLEOTIDE SEQUENCE [LARGE SCALE GENOMIC DNA]</scope>
    <source>
        <strain evidence="3">Lindley</strain>
    </source>
</reference>
<keyword evidence="2" id="KW-0732">Signal</keyword>
<reference evidence="4" key="3">
    <citation type="submission" date="2016-06" db="UniProtKB">
        <authorList>
            <consortium name="WormBaseParasite"/>
        </authorList>
    </citation>
    <scope>IDENTIFICATION</scope>
</reference>
<keyword evidence="3" id="KW-1185">Reference proteome</keyword>